<dbReference type="PaxDb" id="3708-A0A078IDB8"/>
<name>A0A078IDB8_BRANA</name>
<gene>
    <name evidence="1" type="primary">BnaAnng09280D</name>
    <name evidence="1" type="ORF">GSBRNA2T00088409001</name>
</gene>
<organism evidence="1 2">
    <name type="scientific">Brassica napus</name>
    <name type="common">Rape</name>
    <dbReference type="NCBI Taxonomy" id="3708"/>
    <lineage>
        <taxon>Eukaryota</taxon>
        <taxon>Viridiplantae</taxon>
        <taxon>Streptophyta</taxon>
        <taxon>Embryophyta</taxon>
        <taxon>Tracheophyta</taxon>
        <taxon>Spermatophyta</taxon>
        <taxon>Magnoliopsida</taxon>
        <taxon>eudicotyledons</taxon>
        <taxon>Gunneridae</taxon>
        <taxon>Pentapetalae</taxon>
        <taxon>rosids</taxon>
        <taxon>malvids</taxon>
        <taxon>Brassicales</taxon>
        <taxon>Brassicaceae</taxon>
        <taxon>Brassiceae</taxon>
        <taxon>Brassica</taxon>
    </lineage>
</organism>
<sequence length="80" mass="8930">MFCVCREKLRSLKWTPIVYSSAINCIVVAAATVQKERSRRLCTAILNQVIRELAVAFKPSDMKLFSSSLFCSSHSSVSSK</sequence>
<dbReference type="EMBL" id="LK032744">
    <property type="protein sequence ID" value="CDY47896.1"/>
    <property type="molecule type" value="Genomic_DNA"/>
</dbReference>
<dbReference type="Gramene" id="CDY47896">
    <property type="protein sequence ID" value="CDY47896"/>
    <property type="gene ID" value="GSBRNA2T00088409001"/>
</dbReference>
<evidence type="ECO:0000313" key="1">
    <source>
        <dbReference type="EMBL" id="CDY47896.1"/>
    </source>
</evidence>
<dbReference type="Proteomes" id="UP000028999">
    <property type="component" value="Unassembled WGS sequence"/>
</dbReference>
<proteinExistence type="predicted"/>
<protein>
    <submittedName>
        <fullName evidence="1">BnaAnng09280D protein</fullName>
    </submittedName>
</protein>
<dbReference type="AlphaFoldDB" id="A0A078IDB8"/>
<dbReference type="STRING" id="3708.A0A078IDB8"/>
<reference evidence="1 2" key="1">
    <citation type="journal article" date="2014" name="Science">
        <title>Plant genetics. Early allopolyploid evolution in the post-Neolithic Brassica napus oilseed genome.</title>
        <authorList>
            <person name="Chalhoub B."/>
            <person name="Denoeud F."/>
            <person name="Liu S."/>
            <person name="Parkin I.A."/>
            <person name="Tang H."/>
            <person name="Wang X."/>
            <person name="Chiquet J."/>
            <person name="Belcram H."/>
            <person name="Tong C."/>
            <person name="Samans B."/>
            <person name="Correa M."/>
            <person name="Da Silva C."/>
            <person name="Just J."/>
            <person name="Falentin C."/>
            <person name="Koh C.S."/>
            <person name="Le Clainche I."/>
            <person name="Bernard M."/>
            <person name="Bento P."/>
            <person name="Noel B."/>
            <person name="Labadie K."/>
            <person name="Alberti A."/>
            <person name="Charles M."/>
            <person name="Arnaud D."/>
            <person name="Guo H."/>
            <person name="Daviaud C."/>
            <person name="Alamery S."/>
            <person name="Jabbari K."/>
            <person name="Zhao M."/>
            <person name="Edger P.P."/>
            <person name="Chelaifa H."/>
            <person name="Tack D."/>
            <person name="Lassalle G."/>
            <person name="Mestiri I."/>
            <person name="Schnel N."/>
            <person name="Le Paslier M.C."/>
            <person name="Fan G."/>
            <person name="Renault V."/>
            <person name="Bayer P.E."/>
            <person name="Golicz A.A."/>
            <person name="Manoli S."/>
            <person name="Lee T.H."/>
            <person name="Thi V.H."/>
            <person name="Chalabi S."/>
            <person name="Hu Q."/>
            <person name="Fan C."/>
            <person name="Tollenaere R."/>
            <person name="Lu Y."/>
            <person name="Battail C."/>
            <person name="Shen J."/>
            <person name="Sidebottom C.H."/>
            <person name="Wang X."/>
            <person name="Canaguier A."/>
            <person name="Chauveau A."/>
            <person name="Berard A."/>
            <person name="Deniot G."/>
            <person name="Guan M."/>
            <person name="Liu Z."/>
            <person name="Sun F."/>
            <person name="Lim Y.P."/>
            <person name="Lyons E."/>
            <person name="Town C.D."/>
            <person name="Bancroft I."/>
            <person name="Wang X."/>
            <person name="Meng J."/>
            <person name="Ma J."/>
            <person name="Pires J.C."/>
            <person name="King G.J."/>
            <person name="Brunel D."/>
            <person name="Delourme R."/>
            <person name="Renard M."/>
            <person name="Aury J.M."/>
            <person name="Adams K.L."/>
            <person name="Batley J."/>
            <person name="Snowdon R.J."/>
            <person name="Tost J."/>
            <person name="Edwards D."/>
            <person name="Zhou Y."/>
            <person name="Hua W."/>
            <person name="Sharpe A.G."/>
            <person name="Paterson A.H."/>
            <person name="Guan C."/>
            <person name="Wincker P."/>
        </authorList>
    </citation>
    <scope>NUCLEOTIDE SEQUENCE [LARGE SCALE GENOMIC DNA]</scope>
    <source>
        <strain evidence="2">cv. Darmor-bzh</strain>
    </source>
</reference>
<accession>A0A078IDB8</accession>
<keyword evidence="2" id="KW-1185">Reference proteome</keyword>
<evidence type="ECO:0000313" key="2">
    <source>
        <dbReference type="Proteomes" id="UP000028999"/>
    </source>
</evidence>